<evidence type="ECO:0000256" key="1">
    <source>
        <dbReference type="ARBA" id="ARBA00004651"/>
    </source>
</evidence>
<evidence type="ECO:0000313" key="11">
    <source>
        <dbReference type="EMBL" id="PZE17114.1"/>
    </source>
</evidence>
<gene>
    <name evidence="11" type="ORF">DNU06_10245</name>
</gene>
<feature type="transmembrane region" description="Helical" evidence="7">
    <location>
        <begin position="538"/>
        <end position="561"/>
    </location>
</feature>
<organism evidence="11 12">
    <name type="scientific">Putridiphycobacter roseus</name>
    <dbReference type="NCBI Taxonomy" id="2219161"/>
    <lineage>
        <taxon>Bacteria</taxon>
        <taxon>Pseudomonadati</taxon>
        <taxon>Bacteroidota</taxon>
        <taxon>Flavobacteriia</taxon>
        <taxon>Flavobacteriales</taxon>
        <taxon>Crocinitomicaceae</taxon>
        <taxon>Putridiphycobacter</taxon>
    </lineage>
</organism>
<feature type="transmembrane region" description="Helical" evidence="7">
    <location>
        <begin position="339"/>
        <end position="361"/>
    </location>
</feature>
<feature type="domain" description="Nucleoside transporter/FeoB GTPase Gate" evidence="10">
    <location>
        <begin position="265"/>
        <end position="363"/>
    </location>
</feature>
<feature type="transmembrane region" description="Helical" evidence="7">
    <location>
        <begin position="168"/>
        <end position="190"/>
    </location>
</feature>
<dbReference type="InterPro" id="IPR011642">
    <property type="entry name" value="Gate_dom"/>
</dbReference>
<dbReference type="Pfam" id="PF07670">
    <property type="entry name" value="Gate"/>
    <property type="match status" value="1"/>
</dbReference>
<dbReference type="InterPro" id="IPR002668">
    <property type="entry name" value="CNT_N_dom"/>
</dbReference>
<accession>A0A2W1N081</accession>
<dbReference type="GO" id="GO:0015293">
    <property type="term" value="F:symporter activity"/>
    <property type="evidence" value="ECO:0007669"/>
    <property type="project" value="TreeGrafter"/>
</dbReference>
<evidence type="ECO:0000256" key="4">
    <source>
        <dbReference type="ARBA" id="ARBA00022692"/>
    </source>
</evidence>
<evidence type="ECO:0000256" key="7">
    <source>
        <dbReference type="SAM" id="Phobius"/>
    </source>
</evidence>
<reference evidence="11 12" key="1">
    <citation type="submission" date="2018-06" db="EMBL/GenBank/DDBJ databases">
        <title>The draft genome sequence of Crocinitomix sp. SM1701.</title>
        <authorList>
            <person name="Zhang X."/>
        </authorList>
    </citation>
    <scope>NUCLEOTIDE SEQUENCE [LARGE SCALE GENOMIC DNA]</scope>
    <source>
        <strain evidence="11 12">SM1701</strain>
    </source>
</reference>
<keyword evidence="4 7" id="KW-0812">Transmembrane</keyword>
<proteinExistence type="inferred from homology"/>
<dbReference type="Pfam" id="PF01773">
    <property type="entry name" value="Nucleos_tra2_N"/>
    <property type="match status" value="1"/>
</dbReference>
<feature type="transmembrane region" description="Helical" evidence="7">
    <location>
        <begin position="431"/>
        <end position="453"/>
    </location>
</feature>
<dbReference type="GO" id="GO:0005337">
    <property type="term" value="F:nucleoside transmembrane transporter activity"/>
    <property type="evidence" value="ECO:0007669"/>
    <property type="project" value="InterPro"/>
</dbReference>
<protein>
    <submittedName>
        <fullName evidence="11">Na+ dependent nucleoside transporter</fullName>
    </submittedName>
</protein>
<evidence type="ECO:0000256" key="2">
    <source>
        <dbReference type="ARBA" id="ARBA00009033"/>
    </source>
</evidence>
<comment type="subcellular location">
    <subcellularLocation>
        <location evidence="1">Cell membrane</location>
        <topology evidence="1">Multi-pass membrane protein</topology>
    </subcellularLocation>
</comment>
<dbReference type="PROSITE" id="PS51257">
    <property type="entry name" value="PROKAR_LIPOPROTEIN"/>
    <property type="match status" value="1"/>
</dbReference>
<sequence length="594" mass="65265">MKLIKGKIRNPKVFFTCILFLSTLFIGCNNKPTTTIFGDWQFSDSLTQQEHSLKLIEKDGQLIYHAKGIDPLLNSGIFSYDDHYITFQYIPESNAAIDSIYIIQDPTGQTKVDYFLNKEKKFTEVDGVILKNKSSVTYQYFIHNQSLKIETKAKTYPLEKQGLPPQNLSFSSVLRGAIGILFLLFLAWLFSKSRKDINWQLVRKGLLLQIIIAIAVLKVPFIQSIFDFISRVFVKIISFTNEGVNFLFAQFGSTVIDGPLTNFAFTILPTIIFFSALVSVFYYYGILQKIIYAFAWVMKKFMHLSGAESLAAAGNVFLGQTEAPLLVKPYLGKMTTSEIMCLMTGGMATIAGGVLAAYVGFLGGDDPVQQAFFAKHLLTASIISAPAAIIAAKILVPETEAINTDLKVDKNKLGSNALEAISNGTTDGLKLAINVGAMLLVFIAFMTLGNYALSFIGRIGINDWISQNTPYTQLSFEFILGYVGRPIVWLIGVDWAESIYVGELLGTKTVLNEFVGYMRLGNMKTAGLLSEKGIVMSTYILCGFANFSSIGIQIGGIGALVPNRKGLLSKLGMRALIGGTIACLMTAAIVGMLY</sequence>
<dbReference type="PANTHER" id="PTHR10590:SF4">
    <property type="entry name" value="SOLUTE CARRIER FAMILY 28 MEMBER 3"/>
    <property type="match status" value="1"/>
</dbReference>
<comment type="caution">
    <text evidence="11">The sequence shown here is derived from an EMBL/GenBank/DDBJ whole genome shotgun (WGS) entry which is preliminary data.</text>
</comment>
<dbReference type="AlphaFoldDB" id="A0A2W1N081"/>
<feature type="transmembrane region" description="Helical" evidence="7">
    <location>
        <begin position="373"/>
        <end position="396"/>
    </location>
</feature>
<evidence type="ECO:0000256" key="3">
    <source>
        <dbReference type="ARBA" id="ARBA00022475"/>
    </source>
</evidence>
<dbReference type="InterPro" id="IPR011657">
    <property type="entry name" value="CNT_C_dom"/>
</dbReference>
<feature type="transmembrane region" description="Helical" evidence="7">
    <location>
        <begin position="206"/>
        <end position="226"/>
    </location>
</feature>
<dbReference type="Proteomes" id="UP000249248">
    <property type="component" value="Unassembled WGS sequence"/>
</dbReference>
<keyword evidence="5 7" id="KW-1133">Transmembrane helix</keyword>
<dbReference type="OrthoDB" id="9766455at2"/>
<feature type="transmembrane region" description="Helical" evidence="7">
    <location>
        <begin position="573"/>
        <end position="593"/>
    </location>
</feature>
<keyword evidence="6 7" id="KW-0472">Membrane</keyword>
<evidence type="ECO:0000313" key="12">
    <source>
        <dbReference type="Proteomes" id="UP000249248"/>
    </source>
</evidence>
<evidence type="ECO:0000259" key="8">
    <source>
        <dbReference type="Pfam" id="PF01773"/>
    </source>
</evidence>
<evidence type="ECO:0000259" key="9">
    <source>
        <dbReference type="Pfam" id="PF07662"/>
    </source>
</evidence>
<dbReference type="EMBL" id="QKSB01000005">
    <property type="protein sequence ID" value="PZE17114.1"/>
    <property type="molecule type" value="Genomic_DNA"/>
</dbReference>
<comment type="similarity">
    <text evidence="2">Belongs to the concentrative nucleoside transporter (CNT) (TC 2.A.41) family.</text>
</comment>
<feature type="domain" description="Concentrative nucleoside transporter N-terminal" evidence="8">
    <location>
        <begin position="178"/>
        <end position="249"/>
    </location>
</feature>
<dbReference type="Pfam" id="PF07662">
    <property type="entry name" value="Nucleos_tra2_C"/>
    <property type="match status" value="1"/>
</dbReference>
<evidence type="ECO:0000256" key="6">
    <source>
        <dbReference type="ARBA" id="ARBA00023136"/>
    </source>
</evidence>
<evidence type="ECO:0000259" key="10">
    <source>
        <dbReference type="Pfam" id="PF07670"/>
    </source>
</evidence>
<feature type="transmembrane region" description="Helical" evidence="7">
    <location>
        <begin position="263"/>
        <end position="284"/>
    </location>
</feature>
<name>A0A2W1N081_9FLAO</name>
<dbReference type="RefSeq" id="WP_111063238.1">
    <property type="nucleotide sequence ID" value="NZ_JBHUCU010000032.1"/>
</dbReference>
<dbReference type="PANTHER" id="PTHR10590">
    <property type="entry name" value="SODIUM/NUCLEOSIDE COTRANSPORTER"/>
    <property type="match status" value="1"/>
</dbReference>
<feature type="domain" description="Concentrative nucleoside transporter C-terminal" evidence="9">
    <location>
        <begin position="376"/>
        <end position="591"/>
    </location>
</feature>
<keyword evidence="3" id="KW-1003">Cell membrane</keyword>
<dbReference type="InterPro" id="IPR008276">
    <property type="entry name" value="C_nuclsd_transpt"/>
</dbReference>
<keyword evidence="12" id="KW-1185">Reference proteome</keyword>
<evidence type="ECO:0000256" key="5">
    <source>
        <dbReference type="ARBA" id="ARBA00022989"/>
    </source>
</evidence>
<dbReference type="GO" id="GO:0005886">
    <property type="term" value="C:plasma membrane"/>
    <property type="evidence" value="ECO:0007669"/>
    <property type="project" value="UniProtKB-SubCell"/>
</dbReference>